<feature type="region of interest" description="Disordered" evidence="1">
    <location>
        <begin position="172"/>
        <end position="207"/>
    </location>
</feature>
<feature type="chain" id="PRO_5016419808" evidence="2">
    <location>
        <begin position="26"/>
        <end position="207"/>
    </location>
</feature>
<protein>
    <submittedName>
        <fullName evidence="3">CSON011215 protein</fullName>
    </submittedName>
</protein>
<proteinExistence type="predicted"/>
<organism evidence="3">
    <name type="scientific">Culicoides sonorensis</name>
    <name type="common">Biting midge</name>
    <dbReference type="NCBI Taxonomy" id="179676"/>
    <lineage>
        <taxon>Eukaryota</taxon>
        <taxon>Metazoa</taxon>
        <taxon>Ecdysozoa</taxon>
        <taxon>Arthropoda</taxon>
        <taxon>Hexapoda</taxon>
        <taxon>Insecta</taxon>
        <taxon>Pterygota</taxon>
        <taxon>Neoptera</taxon>
        <taxon>Endopterygota</taxon>
        <taxon>Diptera</taxon>
        <taxon>Nematocera</taxon>
        <taxon>Chironomoidea</taxon>
        <taxon>Ceratopogonidae</taxon>
        <taxon>Ceratopogoninae</taxon>
        <taxon>Culicoides</taxon>
        <taxon>Monoculicoides</taxon>
    </lineage>
</organism>
<evidence type="ECO:0000313" key="3">
    <source>
        <dbReference type="EMBL" id="SSX24681.1"/>
    </source>
</evidence>
<feature type="region of interest" description="Disordered" evidence="1">
    <location>
        <begin position="35"/>
        <end position="118"/>
    </location>
</feature>
<name>A0A336M5Q5_CULSO</name>
<dbReference type="AlphaFoldDB" id="A0A336M5Q5"/>
<evidence type="ECO:0000256" key="1">
    <source>
        <dbReference type="SAM" id="MobiDB-lite"/>
    </source>
</evidence>
<sequence>MANCMNSYYYLHLTCILAFLTQLHGIRVDYNTNTGPIIPPTSTERPVPQPPFREPAPVWEDQSDDIPNPNTYRYIPPPPSRPRTTDNDISNSIEPNTDNAYNDNRRYHNTNNNQPQVKGQVISYPQQSLYQDDNLRYNVVSVPSLTYYNKVPRKSFDYVNNVPVSSNNFNYNNNNNNNNENKNNNNINSNNNSNNNSSTKDVVSNKQ</sequence>
<gene>
    <name evidence="3" type="primary">CSON011215</name>
</gene>
<dbReference type="VEuPathDB" id="VectorBase:CSON011215"/>
<feature type="signal peptide" evidence="2">
    <location>
        <begin position="1"/>
        <end position="25"/>
    </location>
</feature>
<feature type="compositionally biased region" description="Polar residues" evidence="1">
    <location>
        <begin position="35"/>
        <end position="44"/>
    </location>
</feature>
<feature type="compositionally biased region" description="Polar residues" evidence="1">
    <location>
        <begin position="87"/>
        <end position="100"/>
    </location>
</feature>
<accession>A0A336M5Q5</accession>
<dbReference type="EMBL" id="UFQT01000481">
    <property type="protein sequence ID" value="SSX24681.1"/>
    <property type="molecule type" value="Genomic_DNA"/>
</dbReference>
<keyword evidence="2" id="KW-0732">Signal</keyword>
<evidence type="ECO:0000256" key="2">
    <source>
        <dbReference type="SAM" id="SignalP"/>
    </source>
</evidence>
<reference evidence="3" key="1">
    <citation type="submission" date="2018-07" db="EMBL/GenBank/DDBJ databases">
        <authorList>
            <person name="Quirk P.G."/>
            <person name="Krulwich T.A."/>
        </authorList>
    </citation>
    <scope>NUCLEOTIDE SEQUENCE</scope>
</reference>